<accession>A0A0E0L134</accession>
<evidence type="ECO:0000313" key="1">
    <source>
        <dbReference type="EnsemblPlants" id="OPUNC05G10260.1"/>
    </source>
</evidence>
<name>A0A0E0L134_ORYPU</name>
<proteinExistence type="predicted"/>
<reference evidence="1" key="2">
    <citation type="submission" date="2018-05" db="EMBL/GenBank/DDBJ databases">
        <title>OpunRS2 (Oryza punctata Reference Sequence Version 2).</title>
        <authorList>
            <person name="Zhang J."/>
            <person name="Kudrna D."/>
            <person name="Lee S."/>
            <person name="Talag J."/>
            <person name="Welchert J."/>
            <person name="Wing R.A."/>
        </authorList>
    </citation>
    <scope>NUCLEOTIDE SEQUENCE [LARGE SCALE GENOMIC DNA]</scope>
</reference>
<dbReference type="HOGENOM" id="CLU_2227558_0_0_1"/>
<dbReference type="EnsemblPlants" id="OPUNC05G10260.1">
    <property type="protein sequence ID" value="OPUNC05G10260.1"/>
    <property type="gene ID" value="OPUNC05G10260"/>
</dbReference>
<organism evidence="1">
    <name type="scientific">Oryza punctata</name>
    <name type="common">Red rice</name>
    <dbReference type="NCBI Taxonomy" id="4537"/>
    <lineage>
        <taxon>Eukaryota</taxon>
        <taxon>Viridiplantae</taxon>
        <taxon>Streptophyta</taxon>
        <taxon>Embryophyta</taxon>
        <taxon>Tracheophyta</taxon>
        <taxon>Spermatophyta</taxon>
        <taxon>Magnoliopsida</taxon>
        <taxon>Liliopsida</taxon>
        <taxon>Poales</taxon>
        <taxon>Poaceae</taxon>
        <taxon>BOP clade</taxon>
        <taxon>Oryzoideae</taxon>
        <taxon>Oryzeae</taxon>
        <taxon>Oryzinae</taxon>
        <taxon>Oryza</taxon>
    </lineage>
</organism>
<dbReference type="AlphaFoldDB" id="A0A0E0L134"/>
<dbReference type="Gramene" id="OPUNC05G10260.1">
    <property type="protein sequence ID" value="OPUNC05G10260.1"/>
    <property type="gene ID" value="OPUNC05G10260"/>
</dbReference>
<protein>
    <submittedName>
        <fullName evidence="1">Uncharacterized protein</fullName>
    </submittedName>
</protein>
<evidence type="ECO:0000313" key="2">
    <source>
        <dbReference type="Proteomes" id="UP000026962"/>
    </source>
</evidence>
<reference evidence="1" key="1">
    <citation type="submission" date="2015-04" db="UniProtKB">
        <authorList>
            <consortium name="EnsemblPlants"/>
        </authorList>
    </citation>
    <scope>IDENTIFICATION</scope>
</reference>
<sequence length="119" mass="12986">MHIDRPSGGGGRRGMVRFVAVVGASREWKWTSIFVAVVSEIILLQFAKDEIKLGASHLTQVLLARDTRNTAESVKYNDSCAYMIQEPALNGSRPLADCQATPPIPKLSPCYSPSMTLGH</sequence>
<keyword evidence="2" id="KW-1185">Reference proteome</keyword>
<dbReference type="Proteomes" id="UP000026962">
    <property type="component" value="Chromosome 5"/>
</dbReference>